<dbReference type="PANTHER" id="PTHR42080">
    <property type="entry name" value="SRR1 DOMAIN-CONTAINING PROTEIN"/>
    <property type="match status" value="1"/>
</dbReference>
<proteinExistence type="predicted"/>
<name>A0AAE0N4J1_9PEZI</name>
<sequence length="260" mass="29753">MFQSDSDTGSDDECESLSSGEPDTDTDTREPYEDRPLNVHCTVDEHQIRFATAKSEYHQKLCSKDVQRLVEWTIPPSGFPITKAIAVGLGTFCSNEHEEIGIRSFIQLASFLHITALLQGHTDKPIQKIVQDPDFKDVDEEFLQGLGIQVVKSPTVEEAGLIDGNTFLYAPFCPFPSTAQMLSYPNLPALYVGNHIIDIIWFVRRRLYRALRVYKIARGVMRRVREERRSRLWWHVQPEMGDLDATDRCFDVSQTCKIQE</sequence>
<dbReference type="PANTHER" id="PTHR42080:SF1">
    <property type="entry name" value="SRR1-LIKE DOMAIN-CONTAINING PROTEIN"/>
    <property type="match status" value="1"/>
</dbReference>
<dbReference type="InterPro" id="IPR012942">
    <property type="entry name" value="SRR1-like"/>
</dbReference>
<evidence type="ECO:0000259" key="2">
    <source>
        <dbReference type="Pfam" id="PF07985"/>
    </source>
</evidence>
<dbReference type="AlphaFoldDB" id="A0AAE0N4J1"/>
<protein>
    <recommendedName>
        <fullName evidence="2">SRR1-like domain-containing protein</fullName>
    </recommendedName>
</protein>
<reference evidence="3" key="2">
    <citation type="submission" date="2023-06" db="EMBL/GenBank/DDBJ databases">
        <authorList>
            <consortium name="Lawrence Berkeley National Laboratory"/>
            <person name="Haridas S."/>
            <person name="Hensen N."/>
            <person name="Bonometti L."/>
            <person name="Westerberg I."/>
            <person name="Brannstrom I.O."/>
            <person name="Guillou S."/>
            <person name="Cros-Aarteil S."/>
            <person name="Calhoun S."/>
            <person name="Kuo A."/>
            <person name="Mondo S."/>
            <person name="Pangilinan J."/>
            <person name="Riley R."/>
            <person name="LaButti K."/>
            <person name="Andreopoulos B."/>
            <person name="Lipzen A."/>
            <person name="Chen C."/>
            <person name="Yanf M."/>
            <person name="Daum C."/>
            <person name="Ng V."/>
            <person name="Clum A."/>
            <person name="Steindorff A."/>
            <person name="Ohm R."/>
            <person name="Martin F."/>
            <person name="Silar P."/>
            <person name="Natvig D."/>
            <person name="Lalanne C."/>
            <person name="Gautier V."/>
            <person name="Ament-velasquez S.L."/>
            <person name="Kruys A."/>
            <person name="Hutchinson M.I."/>
            <person name="Powell A.J."/>
            <person name="Barry K."/>
            <person name="Miller A.N."/>
            <person name="Grigoriev I.V."/>
            <person name="Debuchy R."/>
            <person name="Gladieux P."/>
            <person name="Thoren M.H."/>
            <person name="Johannesson H."/>
        </authorList>
    </citation>
    <scope>NUCLEOTIDE SEQUENCE</scope>
    <source>
        <strain evidence="3">CBS 232.78</strain>
    </source>
</reference>
<dbReference type="EMBL" id="JAULSW010000009">
    <property type="protein sequence ID" value="KAK3369975.1"/>
    <property type="molecule type" value="Genomic_DNA"/>
</dbReference>
<accession>A0AAE0N4J1</accession>
<evidence type="ECO:0000256" key="1">
    <source>
        <dbReference type="SAM" id="MobiDB-lite"/>
    </source>
</evidence>
<evidence type="ECO:0000313" key="4">
    <source>
        <dbReference type="Proteomes" id="UP001285441"/>
    </source>
</evidence>
<dbReference type="Pfam" id="PF07985">
    <property type="entry name" value="SRR1"/>
    <property type="match status" value="1"/>
</dbReference>
<feature type="region of interest" description="Disordered" evidence="1">
    <location>
        <begin position="1"/>
        <end position="37"/>
    </location>
</feature>
<reference evidence="3" key="1">
    <citation type="journal article" date="2023" name="Mol. Phylogenet. Evol.">
        <title>Genome-scale phylogeny and comparative genomics of the fungal order Sordariales.</title>
        <authorList>
            <person name="Hensen N."/>
            <person name="Bonometti L."/>
            <person name="Westerberg I."/>
            <person name="Brannstrom I.O."/>
            <person name="Guillou S."/>
            <person name="Cros-Aarteil S."/>
            <person name="Calhoun S."/>
            <person name="Haridas S."/>
            <person name="Kuo A."/>
            <person name="Mondo S."/>
            <person name="Pangilinan J."/>
            <person name="Riley R."/>
            <person name="LaButti K."/>
            <person name="Andreopoulos B."/>
            <person name="Lipzen A."/>
            <person name="Chen C."/>
            <person name="Yan M."/>
            <person name="Daum C."/>
            <person name="Ng V."/>
            <person name="Clum A."/>
            <person name="Steindorff A."/>
            <person name="Ohm R.A."/>
            <person name="Martin F."/>
            <person name="Silar P."/>
            <person name="Natvig D.O."/>
            <person name="Lalanne C."/>
            <person name="Gautier V."/>
            <person name="Ament-Velasquez S.L."/>
            <person name="Kruys A."/>
            <person name="Hutchinson M.I."/>
            <person name="Powell A.J."/>
            <person name="Barry K."/>
            <person name="Miller A.N."/>
            <person name="Grigoriev I.V."/>
            <person name="Debuchy R."/>
            <person name="Gladieux P."/>
            <person name="Hiltunen Thoren M."/>
            <person name="Johannesson H."/>
        </authorList>
    </citation>
    <scope>NUCLEOTIDE SEQUENCE</scope>
    <source>
        <strain evidence="3">CBS 232.78</strain>
    </source>
</reference>
<organism evidence="3 4">
    <name type="scientific">Podospora didyma</name>
    <dbReference type="NCBI Taxonomy" id="330526"/>
    <lineage>
        <taxon>Eukaryota</taxon>
        <taxon>Fungi</taxon>
        <taxon>Dikarya</taxon>
        <taxon>Ascomycota</taxon>
        <taxon>Pezizomycotina</taxon>
        <taxon>Sordariomycetes</taxon>
        <taxon>Sordariomycetidae</taxon>
        <taxon>Sordariales</taxon>
        <taxon>Podosporaceae</taxon>
        <taxon>Podospora</taxon>
    </lineage>
</organism>
<feature type="compositionally biased region" description="Basic and acidic residues" evidence="1">
    <location>
        <begin position="26"/>
        <end position="37"/>
    </location>
</feature>
<feature type="domain" description="SRR1-like" evidence="2">
    <location>
        <begin position="79"/>
        <end position="201"/>
    </location>
</feature>
<gene>
    <name evidence="3" type="ORF">B0H63DRAFT_551932</name>
</gene>
<comment type="caution">
    <text evidence="3">The sequence shown here is derived from an EMBL/GenBank/DDBJ whole genome shotgun (WGS) entry which is preliminary data.</text>
</comment>
<dbReference type="Proteomes" id="UP001285441">
    <property type="component" value="Unassembled WGS sequence"/>
</dbReference>
<evidence type="ECO:0000313" key="3">
    <source>
        <dbReference type="EMBL" id="KAK3369975.1"/>
    </source>
</evidence>
<keyword evidence="4" id="KW-1185">Reference proteome</keyword>